<gene>
    <name evidence="2" type="ORF">E3N88_31109</name>
</gene>
<feature type="region of interest" description="Disordered" evidence="1">
    <location>
        <begin position="28"/>
        <end position="122"/>
    </location>
</feature>
<keyword evidence="3" id="KW-1185">Reference proteome</keyword>
<comment type="caution">
    <text evidence="2">The sequence shown here is derived from an EMBL/GenBank/DDBJ whole genome shotgun (WGS) entry which is preliminary data.</text>
</comment>
<protein>
    <submittedName>
        <fullName evidence="2">Uncharacterized protein</fullName>
    </submittedName>
</protein>
<sequence>METTTEMVWRPKCCMMVVDRSWLETSIAAVDGNEEDDDDGRRQPEEVMSGGGDAGNDPTTKHNRATRSTNIKQEVSNHTSTVQMKKSSGSGGRSLLISRKSRNSTNPTTIRFNSYDGEKEAN</sequence>
<evidence type="ECO:0000313" key="3">
    <source>
        <dbReference type="Proteomes" id="UP000326396"/>
    </source>
</evidence>
<reference evidence="2 3" key="1">
    <citation type="submission" date="2019-05" db="EMBL/GenBank/DDBJ databases">
        <title>Mikania micrantha, genome provides insights into the molecular mechanism of rapid growth.</title>
        <authorList>
            <person name="Liu B."/>
        </authorList>
    </citation>
    <scope>NUCLEOTIDE SEQUENCE [LARGE SCALE GENOMIC DNA]</scope>
    <source>
        <strain evidence="2">NLD-2019</strain>
        <tissue evidence="2">Leaf</tissue>
    </source>
</reference>
<evidence type="ECO:0000313" key="2">
    <source>
        <dbReference type="EMBL" id="KAD3641885.1"/>
    </source>
</evidence>
<name>A0A5N6MNH5_9ASTR</name>
<organism evidence="2 3">
    <name type="scientific">Mikania micrantha</name>
    <name type="common">bitter vine</name>
    <dbReference type="NCBI Taxonomy" id="192012"/>
    <lineage>
        <taxon>Eukaryota</taxon>
        <taxon>Viridiplantae</taxon>
        <taxon>Streptophyta</taxon>
        <taxon>Embryophyta</taxon>
        <taxon>Tracheophyta</taxon>
        <taxon>Spermatophyta</taxon>
        <taxon>Magnoliopsida</taxon>
        <taxon>eudicotyledons</taxon>
        <taxon>Gunneridae</taxon>
        <taxon>Pentapetalae</taxon>
        <taxon>asterids</taxon>
        <taxon>campanulids</taxon>
        <taxon>Asterales</taxon>
        <taxon>Asteraceae</taxon>
        <taxon>Asteroideae</taxon>
        <taxon>Heliantheae alliance</taxon>
        <taxon>Eupatorieae</taxon>
        <taxon>Mikania</taxon>
    </lineage>
</organism>
<dbReference type="EMBL" id="SZYD01000015">
    <property type="protein sequence ID" value="KAD3641885.1"/>
    <property type="molecule type" value="Genomic_DNA"/>
</dbReference>
<accession>A0A5N6MNH5</accession>
<dbReference type="AlphaFoldDB" id="A0A5N6MNH5"/>
<feature type="compositionally biased region" description="Polar residues" evidence="1">
    <location>
        <begin position="103"/>
        <end position="112"/>
    </location>
</feature>
<proteinExistence type="predicted"/>
<dbReference type="Proteomes" id="UP000326396">
    <property type="component" value="Linkage Group LG5"/>
</dbReference>
<feature type="compositionally biased region" description="Low complexity" evidence="1">
    <location>
        <begin position="85"/>
        <end position="98"/>
    </location>
</feature>
<evidence type="ECO:0000256" key="1">
    <source>
        <dbReference type="SAM" id="MobiDB-lite"/>
    </source>
</evidence>
<feature type="compositionally biased region" description="Polar residues" evidence="1">
    <location>
        <begin position="66"/>
        <end position="84"/>
    </location>
</feature>